<name>A0A182Q0N7_9DIPT</name>
<keyword evidence="4" id="KW-1185">Reference proteome</keyword>
<sequence length="357" mass="37473">MDRGSQQFADVRWDMRLGGGRRHRHHVRHLVALAERVLDALLLHFLLLVGITVRFDGTVRRFPQILRLVLHTLLLLLLLLLLVIMVMMMMMMVPLSAAIVGGGVQRVDRVTGRGAALVLRLEVLDELKLQELLLLEREQGRLEDGQILHHRLVVHVVGQCVRPIAFWNACIDIPGAAAAAGAAGGKPKALAAAAAAAGLKSTGESVPPVGPFFEVAAAAAAAAAARAAVAAAAGPPRAAAAAAAAAMFDGSTSSRPSSSLTLSREWGLLRSQSAFLSLAPASAPSCSSPSCSLAARSFREPTAGELVGRTRVGNDGSPASQQPPHGLLRCALAKGERDGRRSVVLFPPPESDTETIS</sequence>
<accession>A0A182Q0N7</accession>
<evidence type="ECO:0000313" key="3">
    <source>
        <dbReference type="EnsemblMetazoa" id="AFAF000716-PA"/>
    </source>
</evidence>
<dbReference type="AlphaFoldDB" id="A0A182Q0N7"/>
<keyword evidence="2" id="KW-1133">Transmembrane helix</keyword>
<evidence type="ECO:0000256" key="1">
    <source>
        <dbReference type="SAM" id="MobiDB-lite"/>
    </source>
</evidence>
<protein>
    <submittedName>
        <fullName evidence="3">Uncharacterized protein</fullName>
    </submittedName>
</protein>
<feature type="transmembrane region" description="Helical" evidence="2">
    <location>
        <begin position="65"/>
        <end position="86"/>
    </location>
</feature>
<organism evidence="3 4">
    <name type="scientific">Anopheles farauti</name>
    <dbReference type="NCBI Taxonomy" id="69004"/>
    <lineage>
        <taxon>Eukaryota</taxon>
        <taxon>Metazoa</taxon>
        <taxon>Ecdysozoa</taxon>
        <taxon>Arthropoda</taxon>
        <taxon>Hexapoda</taxon>
        <taxon>Insecta</taxon>
        <taxon>Pterygota</taxon>
        <taxon>Neoptera</taxon>
        <taxon>Endopterygota</taxon>
        <taxon>Diptera</taxon>
        <taxon>Nematocera</taxon>
        <taxon>Culicoidea</taxon>
        <taxon>Culicidae</taxon>
        <taxon>Anophelinae</taxon>
        <taxon>Anopheles</taxon>
    </lineage>
</organism>
<reference evidence="3" key="2">
    <citation type="submission" date="2020-05" db="UniProtKB">
        <authorList>
            <consortium name="EnsemblMetazoa"/>
        </authorList>
    </citation>
    <scope>IDENTIFICATION</scope>
    <source>
        <strain evidence="3">FAR1</strain>
    </source>
</reference>
<reference evidence="4" key="1">
    <citation type="submission" date="2014-01" db="EMBL/GenBank/DDBJ databases">
        <title>The Genome Sequence of Anopheles farauti FAR1 (V2).</title>
        <authorList>
            <consortium name="The Broad Institute Genomics Platform"/>
            <person name="Neafsey D.E."/>
            <person name="Besansky N."/>
            <person name="Howell P."/>
            <person name="Walton C."/>
            <person name="Young S.K."/>
            <person name="Zeng Q."/>
            <person name="Gargeya S."/>
            <person name="Fitzgerald M."/>
            <person name="Haas B."/>
            <person name="Abouelleil A."/>
            <person name="Allen A.W."/>
            <person name="Alvarado L."/>
            <person name="Arachchi H.M."/>
            <person name="Berlin A.M."/>
            <person name="Chapman S.B."/>
            <person name="Gainer-Dewar J."/>
            <person name="Goldberg J."/>
            <person name="Griggs A."/>
            <person name="Gujja S."/>
            <person name="Hansen M."/>
            <person name="Howarth C."/>
            <person name="Imamovic A."/>
            <person name="Ireland A."/>
            <person name="Larimer J."/>
            <person name="McCowan C."/>
            <person name="Murphy C."/>
            <person name="Pearson M."/>
            <person name="Poon T.W."/>
            <person name="Priest M."/>
            <person name="Roberts A."/>
            <person name="Saif S."/>
            <person name="Shea T."/>
            <person name="Sisk P."/>
            <person name="Sykes S."/>
            <person name="Wortman J."/>
            <person name="Nusbaum C."/>
            <person name="Birren B."/>
        </authorList>
    </citation>
    <scope>NUCLEOTIDE SEQUENCE [LARGE SCALE GENOMIC DNA]</scope>
    <source>
        <strain evidence="4">FAR1</strain>
    </source>
</reference>
<evidence type="ECO:0000256" key="2">
    <source>
        <dbReference type="SAM" id="Phobius"/>
    </source>
</evidence>
<dbReference type="EMBL" id="AXCN02000866">
    <property type="status" value="NOT_ANNOTATED_CDS"/>
    <property type="molecule type" value="Genomic_DNA"/>
</dbReference>
<dbReference type="VEuPathDB" id="VectorBase:AFAF000716"/>
<evidence type="ECO:0000313" key="4">
    <source>
        <dbReference type="Proteomes" id="UP000075886"/>
    </source>
</evidence>
<feature type="region of interest" description="Disordered" evidence="1">
    <location>
        <begin position="336"/>
        <end position="357"/>
    </location>
</feature>
<dbReference type="EnsemblMetazoa" id="AFAF000716-RA">
    <property type="protein sequence ID" value="AFAF000716-PA"/>
    <property type="gene ID" value="AFAF000716"/>
</dbReference>
<proteinExistence type="predicted"/>
<keyword evidence="2" id="KW-0472">Membrane</keyword>
<keyword evidence="2" id="KW-0812">Transmembrane</keyword>
<dbReference type="Proteomes" id="UP000075886">
    <property type="component" value="Unassembled WGS sequence"/>
</dbReference>